<dbReference type="Gene3D" id="2.40.330.10">
    <property type="entry name" value="DNA-binding pseudobarrel domain"/>
    <property type="match status" value="1"/>
</dbReference>
<comment type="caution">
    <text evidence="7">The sequence shown here is derived from an EMBL/GenBank/DDBJ whole genome shotgun (WGS) entry which is preliminary data.</text>
</comment>
<dbReference type="GO" id="GO:0003677">
    <property type="term" value="F:DNA binding"/>
    <property type="evidence" value="ECO:0007669"/>
    <property type="project" value="UniProtKB-KW"/>
</dbReference>
<dbReference type="PANTHER" id="PTHR31541">
    <property type="entry name" value="B3 DOMAIN PLANT PROTEIN-RELATED"/>
    <property type="match status" value="1"/>
</dbReference>
<feature type="compositionally biased region" description="Low complexity" evidence="6">
    <location>
        <begin position="34"/>
        <end position="47"/>
    </location>
</feature>
<reference evidence="7 8" key="1">
    <citation type="submission" date="2023-12" db="EMBL/GenBank/DDBJ databases">
        <title>A high-quality genome assembly for Dillenia turbinata (Dilleniales).</title>
        <authorList>
            <person name="Chanderbali A."/>
        </authorList>
    </citation>
    <scope>NUCLEOTIDE SEQUENCE [LARGE SCALE GENOMIC DNA]</scope>
    <source>
        <strain evidence="7">LSX21</strain>
        <tissue evidence="7">Leaf</tissue>
    </source>
</reference>
<evidence type="ECO:0000256" key="3">
    <source>
        <dbReference type="ARBA" id="ARBA00023125"/>
    </source>
</evidence>
<keyword evidence="2" id="KW-0805">Transcription regulation</keyword>
<name>A0AAN8VKC4_9MAGN</name>
<evidence type="ECO:0000313" key="8">
    <source>
        <dbReference type="Proteomes" id="UP001370490"/>
    </source>
</evidence>
<dbReference type="InterPro" id="IPR015300">
    <property type="entry name" value="DNA-bd_pseudobarrel_sf"/>
</dbReference>
<evidence type="ECO:0000256" key="4">
    <source>
        <dbReference type="ARBA" id="ARBA00023163"/>
    </source>
</evidence>
<dbReference type="EMBL" id="JBAMMX010000007">
    <property type="protein sequence ID" value="KAK6936698.1"/>
    <property type="molecule type" value="Genomic_DNA"/>
</dbReference>
<dbReference type="Proteomes" id="UP001370490">
    <property type="component" value="Unassembled WGS sequence"/>
</dbReference>
<organism evidence="7 8">
    <name type="scientific">Dillenia turbinata</name>
    <dbReference type="NCBI Taxonomy" id="194707"/>
    <lineage>
        <taxon>Eukaryota</taxon>
        <taxon>Viridiplantae</taxon>
        <taxon>Streptophyta</taxon>
        <taxon>Embryophyta</taxon>
        <taxon>Tracheophyta</taxon>
        <taxon>Spermatophyta</taxon>
        <taxon>Magnoliopsida</taxon>
        <taxon>eudicotyledons</taxon>
        <taxon>Gunneridae</taxon>
        <taxon>Pentapetalae</taxon>
        <taxon>Dilleniales</taxon>
        <taxon>Dilleniaceae</taxon>
        <taxon>Dillenia</taxon>
    </lineage>
</organism>
<feature type="compositionally biased region" description="Basic residues" evidence="6">
    <location>
        <begin position="96"/>
        <end position="108"/>
    </location>
</feature>
<sequence>MDDKKPIKKRRSKRLQNQQDEDKQASTSKKLKFSDQSYDPDSSSDDSICFRMEKKMGLKKQKPKKLVRSQRQIISQTVNDDDSKDLPPKKRENHTSPRKSLPKKRGKAPHPQPELPSKFKGFIEEVEGTEVRLIIQKRLLPADLNEKRSRFSIPFSLVRTEFLRDDEKSVLQRSEGKIKVKMIAIDPSREPIQIVLRKWEKERVGSSYNLNETWMQVVNENGLKEGDLVQLWSFRKPTGRLHFILVRLTED</sequence>
<keyword evidence="4" id="KW-0804">Transcription</keyword>
<gene>
    <name evidence="7" type="ORF">RJ641_033728</name>
</gene>
<dbReference type="GO" id="GO:0005634">
    <property type="term" value="C:nucleus"/>
    <property type="evidence" value="ECO:0007669"/>
    <property type="project" value="UniProtKB-SubCell"/>
</dbReference>
<proteinExistence type="predicted"/>
<keyword evidence="8" id="KW-1185">Reference proteome</keyword>
<dbReference type="SUPFAM" id="SSF101936">
    <property type="entry name" value="DNA-binding pseudobarrel domain"/>
    <property type="match status" value="1"/>
</dbReference>
<evidence type="ECO:0000256" key="2">
    <source>
        <dbReference type="ARBA" id="ARBA00023015"/>
    </source>
</evidence>
<dbReference type="PANTHER" id="PTHR31541:SF25">
    <property type="entry name" value="GAMMA-GLIADIN B"/>
    <property type="match status" value="1"/>
</dbReference>
<accession>A0AAN8VKC4</accession>
<dbReference type="Pfam" id="PF03754">
    <property type="entry name" value="At2g31720-like"/>
    <property type="match status" value="1"/>
</dbReference>
<dbReference type="InterPro" id="IPR005508">
    <property type="entry name" value="At2g31720-like"/>
</dbReference>
<comment type="subcellular location">
    <subcellularLocation>
        <location evidence="1">Nucleus</location>
    </subcellularLocation>
</comment>
<protein>
    <submittedName>
        <fullName evidence="7">B3 domain-containing protein At2g31720-like</fullName>
    </submittedName>
</protein>
<feature type="region of interest" description="Disordered" evidence="6">
    <location>
        <begin position="1"/>
        <end position="117"/>
    </location>
</feature>
<evidence type="ECO:0000256" key="6">
    <source>
        <dbReference type="SAM" id="MobiDB-lite"/>
    </source>
</evidence>
<keyword evidence="3" id="KW-0238">DNA-binding</keyword>
<feature type="compositionally biased region" description="Polar residues" evidence="6">
    <location>
        <begin position="69"/>
        <end position="78"/>
    </location>
</feature>
<feature type="compositionally biased region" description="Basic and acidic residues" evidence="6">
    <location>
        <begin position="84"/>
        <end position="95"/>
    </location>
</feature>
<keyword evidence="5" id="KW-0539">Nucleus</keyword>
<evidence type="ECO:0000256" key="5">
    <source>
        <dbReference type="ARBA" id="ARBA00023242"/>
    </source>
</evidence>
<feature type="compositionally biased region" description="Basic residues" evidence="6">
    <location>
        <begin position="57"/>
        <end position="68"/>
    </location>
</feature>
<dbReference type="AlphaFoldDB" id="A0AAN8VKC4"/>
<feature type="compositionally biased region" description="Basic residues" evidence="6">
    <location>
        <begin position="1"/>
        <end position="14"/>
    </location>
</feature>
<evidence type="ECO:0000313" key="7">
    <source>
        <dbReference type="EMBL" id="KAK6936698.1"/>
    </source>
</evidence>
<evidence type="ECO:0000256" key="1">
    <source>
        <dbReference type="ARBA" id="ARBA00004123"/>
    </source>
</evidence>